<reference evidence="2" key="1">
    <citation type="submission" date="2022-03" db="EMBL/GenBank/DDBJ databases">
        <title>Genomic analyses of argali, domestic sheep and their hybrids provide insights into chromosomal evolution, heterosis and genetic basis of agronomic traits.</title>
        <authorList>
            <person name="Li M."/>
        </authorList>
    </citation>
    <scope>NUCLEOTIDE SEQUENCE</scope>
    <source>
        <strain evidence="2">CAU-MHL-2022a</strain>
        <tissue evidence="2">Skin</tissue>
    </source>
</reference>
<accession>A0AAD4YD03</accession>
<evidence type="ECO:0000313" key="2">
    <source>
        <dbReference type="EMBL" id="KAI4543489.1"/>
    </source>
</evidence>
<dbReference type="Proteomes" id="UP001214576">
    <property type="component" value="Unassembled WGS sequence"/>
</dbReference>
<comment type="caution">
    <text evidence="2">The sequence shown here is derived from an EMBL/GenBank/DDBJ whole genome shotgun (WGS) entry which is preliminary data.</text>
</comment>
<feature type="region of interest" description="Disordered" evidence="1">
    <location>
        <begin position="187"/>
        <end position="209"/>
    </location>
</feature>
<dbReference type="AlphaFoldDB" id="A0AAD4YD03"/>
<dbReference type="EMBL" id="JAKZEL010000005">
    <property type="protein sequence ID" value="KAI4543489.1"/>
    <property type="molecule type" value="Genomic_DNA"/>
</dbReference>
<organism evidence="2 3">
    <name type="scientific">Ovis ammon polii</name>
    <dbReference type="NCBI Taxonomy" id="230172"/>
    <lineage>
        <taxon>Eukaryota</taxon>
        <taxon>Metazoa</taxon>
        <taxon>Chordata</taxon>
        <taxon>Craniata</taxon>
        <taxon>Vertebrata</taxon>
        <taxon>Euteleostomi</taxon>
        <taxon>Mammalia</taxon>
        <taxon>Eutheria</taxon>
        <taxon>Laurasiatheria</taxon>
        <taxon>Artiodactyla</taxon>
        <taxon>Ruminantia</taxon>
        <taxon>Pecora</taxon>
        <taxon>Bovidae</taxon>
        <taxon>Caprinae</taxon>
        <taxon>Ovis</taxon>
    </lineage>
</organism>
<name>A0AAD4YD03_OVIAM</name>
<protein>
    <submittedName>
        <fullName evidence="2">Uncharacterized protein</fullName>
    </submittedName>
</protein>
<feature type="compositionally biased region" description="Polar residues" evidence="1">
    <location>
        <begin position="199"/>
        <end position="209"/>
    </location>
</feature>
<evidence type="ECO:0000256" key="1">
    <source>
        <dbReference type="SAM" id="MobiDB-lite"/>
    </source>
</evidence>
<sequence length="209" mass="22993">MDGAPLKRKKEAMKKRGDALFCGKQEEEQDFVQQTGLPGLSHFSKQKAGLWTVESLGVPVIPQKGPCDSSAQELSRLETAPQMLVDNMAQVECALLKSERRGRVPNSARSLEQALPRSLLIPTEGAFQPFTESSDCGQIRASPRPHLAVARKGQRLFSLPLPVKASLYRPPLPIDCKESCRQTGNVTRGHREVLPTFSPMHTSPSRSLP</sequence>
<evidence type="ECO:0000313" key="3">
    <source>
        <dbReference type="Proteomes" id="UP001214576"/>
    </source>
</evidence>
<proteinExistence type="predicted"/>
<gene>
    <name evidence="2" type="ORF">MG293_006283</name>
</gene>
<keyword evidence="3" id="KW-1185">Reference proteome</keyword>